<comment type="caution">
    <text evidence="1">The sequence shown here is derived from an EMBL/GenBank/DDBJ whole genome shotgun (WGS) entry which is preliminary data.</text>
</comment>
<proteinExistence type="predicted"/>
<reference evidence="1 2" key="1">
    <citation type="submission" date="2018-08" db="EMBL/GenBank/DDBJ databases">
        <title>Sequencing the genomes of 1000 actinobacteria strains.</title>
        <authorList>
            <person name="Klenk H.-P."/>
        </authorList>
    </citation>
    <scope>NUCLEOTIDE SEQUENCE [LARGE SCALE GENOMIC DNA]</scope>
    <source>
        <strain evidence="1 2">DSM 43927</strain>
    </source>
</reference>
<dbReference type="AlphaFoldDB" id="A0A3D9SX72"/>
<dbReference type="EMBL" id="QTTT01000001">
    <property type="protein sequence ID" value="REF00547.1"/>
    <property type="molecule type" value="Genomic_DNA"/>
</dbReference>
<sequence>MTVPRTCEGCRARPVATNQRRFCHGCTPGGPEVPPPCRKCGSTRDYYAGGLCRRCHRFAPQVIDSCVECLGWGVTRHSTWMCEACRGWRRLVSCGEGPCRVCGDYCALNGEGLCRLCRRQTAMIRRQQRGVTAEDANRHGQQLFLVGTFRQRRDKPIPPPDPVPEIKVVDHRQLVLFTVSRTTPTGLAYREADPELVAAVMAAAKAHADEHGWRKTQLVNTRRALRILLGRQDTSGAPIEASAVLELTRTDGLAALPVLDVLDAVGLLDDDREPSIIAWFEAQLAGAGLPEPMTAELRAWFTVMKDGTTRPPRRHPRSPNTIRVHLRWALPVLKTWAAAGTTSLREISRADIRAALPSSGSARSTTGQGLRSIFKVLKQQKITFVDPTARIRTGSHETRDPLPLTDLDELNEALNSPDPARAALTALIAFHGLRNQQVREILLTDRDGPRLRVGDRTILLAEPVRERFTRWLDHRTARWPGSSNPYLFINAYTANRTRPVSGAYFTATLGINA</sequence>
<keyword evidence="2" id="KW-1185">Reference proteome</keyword>
<protein>
    <submittedName>
        <fullName evidence="1">Uncharacterized protein</fullName>
    </submittedName>
</protein>
<gene>
    <name evidence="1" type="ORF">DFJ69_6096</name>
</gene>
<accession>A0A3D9SX72</accession>
<name>A0A3D9SX72_9ACTN</name>
<dbReference type="RefSeq" id="WP_211328849.1">
    <property type="nucleotide sequence ID" value="NZ_QTTT01000001.1"/>
</dbReference>
<evidence type="ECO:0000313" key="2">
    <source>
        <dbReference type="Proteomes" id="UP000256661"/>
    </source>
</evidence>
<dbReference type="InterPro" id="IPR011010">
    <property type="entry name" value="DNA_brk_join_enz"/>
</dbReference>
<evidence type="ECO:0000313" key="1">
    <source>
        <dbReference type="EMBL" id="REF00547.1"/>
    </source>
</evidence>
<dbReference type="SUPFAM" id="SSF56349">
    <property type="entry name" value="DNA breaking-rejoining enzymes"/>
    <property type="match status" value="1"/>
</dbReference>
<dbReference type="GO" id="GO:0003677">
    <property type="term" value="F:DNA binding"/>
    <property type="evidence" value="ECO:0007669"/>
    <property type="project" value="InterPro"/>
</dbReference>
<dbReference type="Proteomes" id="UP000256661">
    <property type="component" value="Unassembled WGS sequence"/>
</dbReference>
<organism evidence="1 2">
    <name type="scientific">Thermomonospora umbrina</name>
    <dbReference type="NCBI Taxonomy" id="111806"/>
    <lineage>
        <taxon>Bacteria</taxon>
        <taxon>Bacillati</taxon>
        <taxon>Actinomycetota</taxon>
        <taxon>Actinomycetes</taxon>
        <taxon>Streptosporangiales</taxon>
        <taxon>Thermomonosporaceae</taxon>
        <taxon>Thermomonospora</taxon>
    </lineage>
</organism>